<evidence type="ECO:0000259" key="13">
    <source>
        <dbReference type="Pfam" id="PF00717"/>
    </source>
</evidence>
<dbReference type="Proteomes" id="UP000885750">
    <property type="component" value="Unassembled WGS sequence"/>
</dbReference>
<dbReference type="InterPro" id="IPR036390">
    <property type="entry name" value="WH_DNA-bd_sf"/>
</dbReference>
<comment type="caution">
    <text evidence="15">The sequence shown here is derived from an EMBL/GenBank/DDBJ whole genome shotgun (WGS) entry which is preliminary data.</text>
</comment>
<dbReference type="Pfam" id="PF00717">
    <property type="entry name" value="Peptidase_S24"/>
    <property type="match status" value="1"/>
</dbReference>
<keyword evidence="7" id="KW-0805">Transcription regulation</keyword>
<keyword evidence="11" id="KW-0742">SOS response</keyword>
<dbReference type="Pfam" id="PF01726">
    <property type="entry name" value="LexA_DNA_bind"/>
    <property type="match status" value="1"/>
</dbReference>
<accession>A0A7V2WVR3</accession>
<dbReference type="GO" id="GO:0006281">
    <property type="term" value="P:DNA repair"/>
    <property type="evidence" value="ECO:0007669"/>
    <property type="project" value="UniProtKB-KW"/>
</dbReference>
<sequence>TMLTQKQLEVFDCIKAFISSQSRQPTLTEIGKLLGMSSSSTVHKHIKNLIAQDYLQSTEGKAAYCLKKNKKNSLPLVGKIAAGSPIEAFSDPQELDINQHYQNSGQYILQVAGDSMIEAGIMNGDYVVIREQAVAEKGEIIVALITDEINGEEATLKYYYPQSDHIELRPANASMESMFYSSSKVIIQGIIVGSFRYY</sequence>
<keyword evidence="10" id="KW-0234">DNA repair</keyword>
<dbReference type="EC" id="3.4.21.88" evidence="15"/>
<keyword evidence="9" id="KW-0804">Transcription</keyword>
<dbReference type="InterPro" id="IPR015927">
    <property type="entry name" value="Peptidase_S24_S26A/B/C"/>
</dbReference>
<dbReference type="PANTHER" id="PTHR33516:SF2">
    <property type="entry name" value="LEXA REPRESSOR-RELATED"/>
    <property type="match status" value="1"/>
</dbReference>
<dbReference type="InterPro" id="IPR036286">
    <property type="entry name" value="LexA/Signal_pep-like_sf"/>
</dbReference>
<keyword evidence="5 12" id="KW-0378">Hydrolase</keyword>
<evidence type="ECO:0000256" key="5">
    <source>
        <dbReference type="ARBA" id="ARBA00022801"/>
    </source>
</evidence>
<dbReference type="Gene3D" id="2.10.109.10">
    <property type="entry name" value="Umud Fragment, subunit A"/>
    <property type="match status" value="1"/>
</dbReference>
<dbReference type="EMBL" id="DRMS01000444">
    <property type="protein sequence ID" value="HFC93471.1"/>
    <property type="molecule type" value="Genomic_DNA"/>
</dbReference>
<evidence type="ECO:0000256" key="9">
    <source>
        <dbReference type="ARBA" id="ARBA00023163"/>
    </source>
</evidence>
<dbReference type="AlphaFoldDB" id="A0A7V2WVR3"/>
<reference evidence="15" key="1">
    <citation type="journal article" date="2020" name="mSystems">
        <title>Genome- and Community-Level Interaction Insights into Carbon Utilization and Element Cycling Functions of Hydrothermarchaeota in Hydrothermal Sediment.</title>
        <authorList>
            <person name="Zhou Z."/>
            <person name="Liu Y."/>
            <person name="Xu W."/>
            <person name="Pan J."/>
            <person name="Luo Z.H."/>
            <person name="Li M."/>
        </authorList>
    </citation>
    <scope>NUCLEOTIDE SEQUENCE [LARGE SCALE GENOMIC DNA]</scope>
    <source>
        <strain evidence="15">HyVt-493</strain>
    </source>
</reference>
<protein>
    <submittedName>
        <fullName evidence="15">Repressor LexA</fullName>
        <ecNumber evidence="15">3.4.21.88</ecNumber>
    </submittedName>
</protein>
<evidence type="ECO:0000256" key="1">
    <source>
        <dbReference type="ARBA" id="ARBA00007484"/>
    </source>
</evidence>
<evidence type="ECO:0000256" key="11">
    <source>
        <dbReference type="ARBA" id="ARBA00023236"/>
    </source>
</evidence>
<dbReference type="InterPro" id="IPR006200">
    <property type="entry name" value="LexA"/>
</dbReference>
<evidence type="ECO:0000256" key="6">
    <source>
        <dbReference type="ARBA" id="ARBA00022813"/>
    </source>
</evidence>
<dbReference type="GO" id="GO:0045892">
    <property type="term" value="P:negative regulation of DNA-templated transcription"/>
    <property type="evidence" value="ECO:0007669"/>
    <property type="project" value="InterPro"/>
</dbReference>
<evidence type="ECO:0000256" key="2">
    <source>
        <dbReference type="ARBA" id="ARBA00022491"/>
    </source>
</evidence>
<evidence type="ECO:0000256" key="4">
    <source>
        <dbReference type="ARBA" id="ARBA00022763"/>
    </source>
</evidence>
<dbReference type="GO" id="GO:0004252">
    <property type="term" value="F:serine-type endopeptidase activity"/>
    <property type="evidence" value="ECO:0007669"/>
    <property type="project" value="UniProtKB-EC"/>
</dbReference>
<keyword evidence="4" id="KW-0227">DNA damage</keyword>
<dbReference type="CDD" id="cd06529">
    <property type="entry name" value="S24_LexA-like"/>
    <property type="match status" value="1"/>
</dbReference>
<evidence type="ECO:0000313" key="15">
    <source>
        <dbReference type="EMBL" id="HFC93471.1"/>
    </source>
</evidence>
<proteinExistence type="inferred from homology"/>
<dbReference type="InterPro" id="IPR006199">
    <property type="entry name" value="LexA_DNA-bd_dom"/>
</dbReference>
<dbReference type="InterPro" id="IPR050077">
    <property type="entry name" value="LexA_repressor"/>
</dbReference>
<comment type="similarity">
    <text evidence="1 12">Belongs to the peptidase S24 family.</text>
</comment>
<keyword evidence="8" id="KW-0238">DNA-binding</keyword>
<keyword evidence="3" id="KW-0235">DNA replication</keyword>
<dbReference type="GO" id="GO:0003677">
    <property type="term" value="F:DNA binding"/>
    <property type="evidence" value="ECO:0007669"/>
    <property type="project" value="UniProtKB-KW"/>
</dbReference>
<evidence type="ECO:0000256" key="3">
    <source>
        <dbReference type="ARBA" id="ARBA00022705"/>
    </source>
</evidence>
<evidence type="ECO:0000256" key="7">
    <source>
        <dbReference type="ARBA" id="ARBA00023015"/>
    </source>
</evidence>
<feature type="domain" description="LexA repressor DNA-binding" evidence="14">
    <location>
        <begin position="2"/>
        <end position="62"/>
    </location>
</feature>
<feature type="domain" description="Peptidase S24/S26A/S26B/S26C" evidence="13">
    <location>
        <begin position="75"/>
        <end position="192"/>
    </location>
</feature>
<evidence type="ECO:0000259" key="14">
    <source>
        <dbReference type="Pfam" id="PF01726"/>
    </source>
</evidence>
<dbReference type="InterPro" id="IPR039418">
    <property type="entry name" value="LexA-like"/>
</dbReference>
<dbReference type="GO" id="GO:0009432">
    <property type="term" value="P:SOS response"/>
    <property type="evidence" value="ECO:0007669"/>
    <property type="project" value="UniProtKB-KW"/>
</dbReference>
<evidence type="ECO:0000256" key="8">
    <source>
        <dbReference type="ARBA" id="ARBA00023125"/>
    </source>
</evidence>
<dbReference type="GO" id="GO:0006260">
    <property type="term" value="P:DNA replication"/>
    <property type="evidence" value="ECO:0007669"/>
    <property type="project" value="UniProtKB-KW"/>
</dbReference>
<organism evidence="15">
    <name type="scientific">Leucothrix mucor</name>
    <dbReference type="NCBI Taxonomy" id="45248"/>
    <lineage>
        <taxon>Bacteria</taxon>
        <taxon>Pseudomonadati</taxon>
        <taxon>Pseudomonadota</taxon>
        <taxon>Gammaproteobacteria</taxon>
        <taxon>Thiotrichales</taxon>
        <taxon>Thiotrichaceae</taxon>
        <taxon>Leucothrix</taxon>
    </lineage>
</organism>
<name>A0A7V2WVR3_LEUMU</name>
<keyword evidence="2" id="KW-0678">Repressor</keyword>
<dbReference type="Gene3D" id="1.10.10.10">
    <property type="entry name" value="Winged helix-like DNA-binding domain superfamily/Winged helix DNA-binding domain"/>
    <property type="match status" value="1"/>
</dbReference>
<feature type="non-terminal residue" evidence="15">
    <location>
        <position position="1"/>
    </location>
</feature>
<keyword evidence="6 12" id="KW-0068">Autocatalytic cleavage</keyword>
<dbReference type="PANTHER" id="PTHR33516">
    <property type="entry name" value="LEXA REPRESSOR"/>
    <property type="match status" value="1"/>
</dbReference>
<dbReference type="SUPFAM" id="SSF51306">
    <property type="entry name" value="LexA/Signal peptidase"/>
    <property type="match status" value="1"/>
</dbReference>
<dbReference type="SUPFAM" id="SSF46785">
    <property type="entry name" value="Winged helix' DNA-binding domain"/>
    <property type="match status" value="1"/>
</dbReference>
<gene>
    <name evidence="15" type="primary">lexA</name>
    <name evidence="15" type="ORF">ENJ51_11740</name>
</gene>
<dbReference type="InterPro" id="IPR036388">
    <property type="entry name" value="WH-like_DNA-bd_sf"/>
</dbReference>
<dbReference type="PRINTS" id="PR00726">
    <property type="entry name" value="LEXASERPTASE"/>
</dbReference>
<evidence type="ECO:0000256" key="10">
    <source>
        <dbReference type="ARBA" id="ARBA00023204"/>
    </source>
</evidence>
<dbReference type="NCBIfam" id="TIGR00498">
    <property type="entry name" value="lexA"/>
    <property type="match status" value="1"/>
</dbReference>
<dbReference type="GO" id="GO:0006508">
    <property type="term" value="P:proteolysis"/>
    <property type="evidence" value="ECO:0007669"/>
    <property type="project" value="InterPro"/>
</dbReference>
<dbReference type="InterPro" id="IPR006197">
    <property type="entry name" value="Peptidase_S24_LexA"/>
</dbReference>
<evidence type="ECO:0000256" key="12">
    <source>
        <dbReference type="RuleBase" id="RU003991"/>
    </source>
</evidence>